<evidence type="ECO:0000313" key="3">
    <source>
        <dbReference type="Proteomes" id="UP000671914"/>
    </source>
</evidence>
<dbReference type="EMBL" id="CP071696">
    <property type="protein sequence ID" value="QTX05861.1"/>
    <property type="molecule type" value="Genomic_DNA"/>
</dbReference>
<dbReference type="Pfam" id="PF11349">
    <property type="entry name" value="DUF3151"/>
    <property type="match status" value="1"/>
</dbReference>
<feature type="region of interest" description="Disordered" evidence="1">
    <location>
        <begin position="178"/>
        <end position="221"/>
    </location>
</feature>
<dbReference type="Proteomes" id="UP000671914">
    <property type="component" value="Chromosome"/>
</dbReference>
<reference evidence="2" key="1">
    <citation type="submission" date="2021-03" db="EMBL/GenBank/DDBJ databases">
        <title>Agromyces archimandritus sp. nov., isolated from the cockroach Archimandrita tessellata.</title>
        <authorList>
            <person name="Guzman J."/>
            <person name="Ortuzar M."/>
            <person name="Poehlein A."/>
            <person name="Daniel R."/>
            <person name="Trujillo M."/>
            <person name="Vilcinskas A."/>
        </authorList>
    </citation>
    <scope>NUCLEOTIDE SEQUENCE</scope>
    <source>
        <strain evidence="2">G127AT</strain>
    </source>
</reference>
<keyword evidence="3" id="KW-1185">Reference proteome</keyword>
<accession>A0A975FPR5</accession>
<evidence type="ECO:0000313" key="2">
    <source>
        <dbReference type="EMBL" id="QTX05861.1"/>
    </source>
</evidence>
<evidence type="ECO:0000256" key="1">
    <source>
        <dbReference type="SAM" id="MobiDB-lite"/>
    </source>
</evidence>
<proteinExistence type="predicted"/>
<sequence>MSPRDPRTRGVEEPGIRSSVTADESSPETEASLPDEPEVRQALAEVDRASIPGVVAHHPDSPLAWTELADLADSEGRTLEAYAFASVAAERSREQLAEAGWRPGDGVPWSEEANRAYLRALDTQRRAAGALGLTGRAERLEAELAAADGVAQARIASEFTPTQVLTVVRPAEAVVVPASTPEASTPADAPAPEAEGPETPEPDRDPAGDAEPAAADAARED</sequence>
<feature type="region of interest" description="Disordered" evidence="1">
    <location>
        <begin position="1"/>
        <end position="38"/>
    </location>
</feature>
<feature type="compositionally biased region" description="Low complexity" evidence="1">
    <location>
        <begin position="209"/>
        <end position="221"/>
    </location>
</feature>
<feature type="compositionally biased region" description="Basic and acidic residues" evidence="1">
    <location>
        <begin position="1"/>
        <end position="15"/>
    </location>
</feature>
<dbReference type="KEGG" id="aarc:G127AT_06595"/>
<dbReference type="InterPro" id="IPR014487">
    <property type="entry name" value="DUF3151"/>
</dbReference>
<dbReference type="AlphaFoldDB" id="A0A975FPR5"/>
<feature type="compositionally biased region" description="Low complexity" evidence="1">
    <location>
        <begin position="178"/>
        <end position="194"/>
    </location>
</feature>
<name>A0A975FPR5_9MICO</name>
<protein>
    <submittedName>
        <fullName evidence="2">DUF3151 family protein</fullName>
    </submittedName>
</protein>
<organism evidence="2 3">
    <name type="scientific">Agromyces archimandritae</name>
    <dbReference type="NCBI Taxonomy" id="2781962"/>
    <lineage>
        <taxon>Bacteria</taxon>
        <taxon>Bacillati</taxon>
        <taxon>Actinomycetota</taxon>
        <taxon>Actinomycetes</taxon>
        <taxon>Micrococcales</taxon>
        <taxon>Microbacteriaceae</taxon>
        <taxon>Agromyces</taxon>
    </lineage>
</organism>
<gene>
    <name evidence="2" type="ORF">G127AT_06595</name>
</gene>